<name>A0A9P6DP16_9AGAM</name>
<evidence type="ECO:0000313" key="1">
    <source>
        <dbReference type="EMBL" id="KAF9509524.1"/>
    </source>
</evidence>
<dbReference type="AlphaFoldDB" id="A0A9P6DP16"/>
<accession>A0A9P6DP16</accession>
<reference evidence="2" key="1">
    <citation type="journal article" date="2020" name="Nat. Commun.">
        <title>Large-scale genome sequencing of mycorrhizal fungi provides insights into the early evolution of symbiotic traits.</title>
        <authorList>
            <person name="Miyauchi S."/>
            <person name="Kiss E."/>
            <person name="Kuo A."/>
            <person name="Drula E."/>
            <person name="Kohler A."/>
            <person name="Sanchez-Garcia M."/>
            <person name="Morin E."/>
            <person name="Andreopoulos B."/>
            <person name="Barry K.W."/>
            <person name="Bonito G."/>
            <person name="Buee M."/>
            <person name="Carver A."/>
            <person name="Chen C."/>
            <person name="Cichocki N."/>
            <person name="Clum A."/>
            <person name="Culley D."/>
            <person name="Crous P.W."/>
            <person name="Fauchery L."/>
            <person name="Girlanda M."/>
            <person name="Hayes R.D."/>
            <person name="Keri Z."/>
            <person name="LaButti K."/>
            <person name="Lipzen A."/>
            <person name="Lombard V."/>
            <person name="Magnuson J."/>
            <person name="Maillard F."/>
            <person name="Murat C."/>
            <person name="Nolan M."/>
            <person name="Ohm R.A."/>
            <person name="Pangilinan J."/>
            <person name="Pereira M.F."/>
            <person name="Perotto S."/>
            <person name="Peter M."/>
            <person name="Pfister S."/>
            <person name="Riley R."/>
            <person name="Sitrit Y."/>
            <person name="Stielow J.B."/>
            <person name="Szollosi G."/>
            <person name="Zifcakova L."/>
            <person name="Stursova M."/>
            <person name="Spatafora J.W."/>
            <person name="Tedersoo L."/>
            <person name="Vaario L.M."/>
            <person name="Yamada A."/>
            <person name="Yan M."/>
            <person name="Wang P."/>
            <person name="Xu J."/>
            <person name="Bruns T."/>
            <person name="Baldrian P."/>
            <person name="Vilgalys R."/>
            <person name="Dunand C."/>
            <person name="Henrissat B."/>
            <person name="Grigoriev I.V."/>
            <person name="Hibbett D."/>
            <person name="Nagy L.G."/>
            <person name="Martin F.M."/>
        </authorList>
    </citation>
    <scope>NUCLEOTIDE SEQUENCE</scope>
    <source>
        <strain evidence="2">UP504</strain>
    </source>
</reference>
<keyword evidence="3" id="KW-1185">Reference proteome</keyword>
<sequence>MDYRPLNSTGECAHVVLPSTRCRLWKDSTRSCPSIGPSYRQVVVSPGRTYWTLAV</sequence>
<gene>
    <name evidence="1" type="ORF">BS47DRAFT_1349020</name>
    <name evidence="2" type="ORF">BS47DRAFT_1349104</name>
</gene>
<comment type="caution">
    <text evidence="2">The sequence shown here is derived from an EMBL/GenBank/DDBJ whole genome shotgun (WGS) entry which is preliminary data.</text>
</comment>
<dbReference type="EMBL" id="MU129033">
    <property type="protein sequence ID" value="KAF9509556.1"/>
    <property type="molecule type" value="Genomic_DNA"/>
</dbReference>
<dbReference type="Proteomes" id="UP000886523">
    <property type="component" value="Unassembled WGS sequence"/>
</dbReference>
<organism evidence="2 3">
    <name type="scientific">Hydnum rufescens UP504</name>
    <dbReference type="NCBI Taxonomy" id="1448309"/>
    <lineage>
        <taxon>Eukaryota</taxon>
        <taxon>Fungi</taxon>
        <taxon>Dikarya</taxon>
        <taxon>Basidiomycota</taxon>
        <taxon>Agaricomycotina</taxon>
        <taxon>Agaricomycetes</taxon>
        <taxon>Cantharellales</taxon>
        <taxon>Hydnaceae</taxon>
        <taxon>Hydnum</taxon>
    </lineage>
</organism>
<proteinExistence type="predicted"/>
<dbReference type="EMBL" id="MU129033">
    <property type="protein sequence ID" value="KAF9509524.1"/>
    <property type="molecule type" value="Genomic_DNA"/>
</dbReference>
<evidence type="ECO:0000313" key="3">
    <source>
        <dbReference type="Proteomes" id="UP000886523"/>
    </source>
</evidence>
<protein>
    <submittedName>
        <fullName evidence="2">Uncharacterized protein</fullName>
    </submittedName>
</protein>
<evidence type="ECO:0000313" key="2">
    <source>
        <dbReference type="EMBL" id="KAF9509556.1"/>
    </source>
</evidence>